<dbReference type="AlphaFoldDB" id="A0AAV4VVG5"/>
<protein>
    <submittedName>
        <fullName evidence="1">Uncharacterized protein</fullName>
    </submittedName>
</protein>
<comment type="caution">
    <text evidence="1">The sequence shown here is derived from an EMBL/GenBank/DDBJ whole genome shotgun (WGS) entry which is preliminary data.</text>
</comment>
<proteinExistence type="predicted"/>
<organism evidence="1 2">
    <name type="scientific">Caerostris extrusa</name>
    <name type="common">Bark spider</name>
    <name type="synonym">Caerostris bankana</name>
    <dbReference type="NCBI Taxonomy" id="172846"/>
    <lineage>
        <taxon>Eukaryota</taxon>
        <taxon>Metazoa</taxon>
        <taxon>Ecdysozoa</taxon>
        <taxon>Arthropoda</taxon>
        <taxon>Chelicerata</taxon>
        <taxon>Arachnida</taxon>
        <taxon>Araneae</taxon>
        <taxon>Araneomorphae</taxon>
        <taxon>Entelegynae</taxon>
        <taxon>Araneoidea</taxon>
        <taxon>Araneidae</taxon>
        <taxon>Caerostris</taxon>
    </lineage>
</organism>
<gene>
    <name evidence="1" type="ORF">CEXT_503831</name>
</gene>
<evidence type="ECO:0000313" key="1">
    <source>
        <dbReference type="EMBL" id="GIY74357.1"/>
    </source>
</evidence>
<evidence type="ECO:0000313" key="2">
    <source>
        <dbReference type="Proteomes" id="UP001054945"/>
    </source>
</evidence>
<dbReference type="EMBL" id="BPLR01015206">
    <property type="protein sequence ID" value="GIY74357.1"/>
    <property type="molecule type" value="Genomic_DNA"/>
</dbReference>
<name>A0AAV4VVG5_CAEEX</name>
<accession>A0AAV4VVG5</accession>
<reference evidence="1 2" key="1">
    <citation type="submission" date="2021-06" db="EMBL/GenBank/DDBJ databases">
        <title>Caerostris extrusa draft genome.</title>
        <authorList>
            <person name="Kono N."/>
            <person name="Arakawa K."/>
        </authorList>
    </citation>
    <scope>NUCLEOTIDE SEQUENCE [LARGE SCALE GENOMIC DNA]</scope>
</reference>
<sequence length="123" mass="13893">MNIFLSLLQGFLSNTCEDDEAQNDMHVQHPPVDCCGGKKTETFNQALRLLSKFSWTWSQPKCPLNLLGFQSCNIGPQVTDGKNLCSVSPEHKSIAKAGKGKERKKTFELWEANFEQLFAEEQK</sequence>
<dbReference type="Proteomes" id="UP001054945">
    <property type="component" value="Unassembled WGS sequence"/>
</dbReference>
<keyword evidence="2" id="KW-1185">Reference proteome</keyword>